<reference evidence="8 9" key="2">
    <citation type="submission" date="2018-11" db="EMBL/GenBank/DDBJ databases">
        <authorList>
            <consortium name="Pathogen Informatics"/>
        </authorList>
    </citation>
    <scope>NUCLEOTIDE SEQUENCE [LARGE SCALE GENOMIC DNA]</scope>
</reference>
<feature type="transmembrane region" description="Helical" evidence="6">
    <location>
        <begin position="67"/>
        <end position="89"/>
    </location>
</feature>
<feature type="transmembrane region" description="Helical" evidence="6">
    <location>
        <begin position="125"/>
        <end position="147"/>
    </location>
</feature>
<dbReference type="InterPro" id="IPR036259">
    <property type="entry name" value="MFS_trans_sf"/>
</dbReference>
<evidence type="ECO:0000256" key="4">
    <source>
        <dbReference type="ARBA" id="ARBA00022989"/>
    </source>
</evidence>
<feature type="domain" description="Major facilitator superfamily (MFS) profile" evidence="7">
    <location>
        <begin position="17"/>
        <end position="194"/>
    </location>
</feature>
<dbReference type="PROSITE" id="PS50850">
    <property type="entry name" value="MFS"/>
    <property type="match status" value="1"/>
</dbReference>
<keyword evidence="3 6" id="KW-0812">Transmembrane</keyword>
<dbReference type="Pfam" id="PF00083">
    <property type="entry name" value="Sugar_tr"/>
    <property type="match status" value="1"/>
</dbReference>
<evidence type="ECO:0000313" key="9">
    <source>
        <dbReference type="Proteomes" id="UP000270296"/>
    </source>
</evidence>
<accession>A0A183IE23</accession>
<dbReference type="InterPro" id="IPR005828">
    <property type="entry name" value="MFS_sugar_transport-like"/>
</dbReference>
<dbReference type="InterPro" id="IPR045263">
    <property type="entry name" value="GLUT"/>
</dbReference>
<keyword evidence="2" id="KW-0813">Transport</keyword>
<dbReference type="SUPFAM" id="SSF103473">
    <property type="entry name" value="MFS general substrate transporter"/>
    <property type="match status" value="1"/>
</dbReference>
<evidence type="ECO:0000259" key="7">
    <source>
        <dbReference type="PROSITE" id="PS50850"/>
    </source>
</evidence>
<evidence type="ECO:0000256" key="1">
    <source>
        <dbReference type="ARBA" id="ARBA00004141"/>
    </source>
</evidence>
<evidence type="ECO:0000256" key="5">
    <source>
        <dbReference type="ARBA" id="ARBA00023136"/>
    </source>
</evidence>
<organism evidence="10">
    <name type="scientific">Soboliphyme baturini</name>
    <dbReference type="NCBI Taxonomy" id="241478"/>
    <lineage>
        <taxon>Eukaryota</taxon>
        <taxon>Metazoa</taxon>
        <taxon>Ecdysozoa</taxon>
        <taxon>Nematoda</taxon>
        <taxon>Enoplea</taxon>
        <taxon>Dorylaimia</taxon>
        <taxon>Dioctophymatida</taxon>
        <taxon>Dioctophymatoidea</taxon>
        <taxon>Soboliphymatidae</taxon>
        <taxon>Soboliphyme</taxon>
    </lineage>
</organism>
<evidence type="ECO:0000256" key="2">
    <source>
        <dbReference type="ARBA" id="ARBA00022448"/>
    </source>
</evidence>
<sequence>MSLCTEMSKLNFRLLSVLLAVGIGTNLQLYSSSIFNNLVNVSLHWLNNSHQQQYSLLPDENDLRLRLSAAVSSFHYGAIVGALFTAVMADTFDRKVTLIIAAATTSLGLIMSAFGIHVYQYGLLVAGRIVSGTAVSCGLGVSSIFLYEIAPCDQRFLFAVVQQGFIGIGSCHSLAAFRLYLETKPCGRVPWLYW</sequence>
<reference evidence="10" key="1">
    <citation type="submission" date="2016-06" db="UniProtKB">
        <authorList>
            <consortium name="WormBaseParasite"/>
        </authorList>
    </citation>
    <scope>IDENTIFICATION</scope>
</reference>
<gene>
    <name evidence="8" type="ORF">SBAD_LOCUS1867</name>
</gene>
<keyword evidence="9" id="KW-1185">Reference proteome</keyword>
<dbReference type="Gene3D" id="1.20.1250.20">
    <property type="entry name" value="MFS general substrate transporter like domains"/>
    <property type="match status" value="1"/>
</dbReference>
<feature type="transmembrane region" description="Helical" evidence="6">
    <location>
        <begin position="96"/>
        <end position="119"/>
    </location>
</feature>
<evidence type="ECO:0000313" key="10">
    <source>
        <dbReference type="WBParaSite" id="SBAD_0000195701-mRNA-1"/>
    </source>
</evidence>
<dbReference type="GO" id="GO:0016020">
    <property type="term" value="C:membrane"/>
    <property type="evidence" value="ECO:0007669"/>
    <property type="project" value="UniProtKB-SubCell"/>
</dbReference>
<dbReference type="WBParaSite" id="SBAD_0000195701-mRNA-1">
    <property type="protein sequence ID" value="SBAD_0000195701-mRNA-1"/>
    <property type="gene ID" value="SBAD_0000195701"/>
</dbReference>
<evidence type="ECO:0000313" key="8">
    <source>
        <dbReference type="EMBL" id="VDO95713.1"/>
    </source>
</evidence>
<keyword evidence="5 6" id="KW-0472">Membrane</keyword>
<dbReference type="PANTHER" id="PTHR23503:SF8">
    <property type="entry name" value="FACILITATED GLUCOSE TRANSPORTER PROTEIN 1"/>
    <property type="match status" value="1"/>
</dbReference>
<evidence type="ECO:0000256" key="6">
    <source>
        <dbReference type="SAM" id="Phobius"/>
    </source>
</evidence>
<dbReference type="InterPro" id="IPR020846">
    <property type="entry name" value="MFS_dom"/>
</dbReference>
<dbReference type="OrthoDB" id="8120565at2759"/>
<evidence type="ECO:0000256" key="3">
    <source>
        <dbReference type="ARBA" id="ARBA00022692"/>
    </source>
</evidence>
<name>A0A183IE23_9BILA</name>
<proteinExistence type="predicted"/>
<dbReference type="Proteomes" id="UP000270296">
    <property type="component" value="Unassembled WGS sequence"/>
</dbReference>
<dbReference type="GO" id="GO:0015149">
    <property type="term" value="F:hexose transmembrane transporter activity"/>
    <property type="evidence" value="ECO:0007669"/>
    <property type="project" value="TreeGrafter"/>
</dbReference>
<protein>
    <submittedName>
        <fullName evidence="10">MFS domain-containing protein</fullName>
    </submittedName>
</protein>
<dbReference type="AlphaFoldDB" id="A0A183IE23"/>
<comment type="subcellular location">
    <subcellularLocation>
        <location evidence="1">Membrane</location>
        <topology evidence="1">Multi-pass membrane protein</topology>
    </subcellularLocation>
</comment>
<feature type="transmembrane region" description="Helical" evidence="6">
    <location>
        <begin position="12"/>
        <end position="30"/>
    </location>
</feature>
<keyword evidence="4 6" id="KW-1133">Transmembrane helix</keyword>
<dbReference type="PANTHER" id="PTHR23503">
    <property type="entry name" value="SOLUTE CARRIER FAMILY 2"/>
    <property type="match status" value="1"/>
</dbReference>
<dbReference type="EMBL" id="UZAM01006981">
    <property type="protein sequence ID" value="VDO95713.1"/>
    <property type="molecule type" value="Genomic_DNA"/>
</dbReference>